<dbReference type="AlphaFoldDB" id="A0A369PUA0"/>
<reference evidence="1 2" key="1">
    <citation type="submission" date="2018-07" db="EMBL/GenBank/DDBJ databases">
        <title>Pedobacter sp. nov., isolated from soil.</title>
        <authorList>
            <person name="Zhou L.Y."/>
            <person name="Du Z.J."/>
        </authorList>
    </citation>
    <scope>NUCLEOTIDE SEQUENCE [LARGE SCALE GENOMIC DNA]</scope>
    <source>
        <strain evidence="1 2">JDX94</strain>
    </source>
</reference>
<evidence type="ECO:0000313" key="2">
    <source>
        <dbReference type="Proteomes" id="UP000253961"/>
    </source>
</evidence>
<organism evidence="1 2">
    <name type="scientific">Pedobacter chinensis</name>
    <dbReference type="NCBI Taxonomy" id="2282421"/>
    <lineage>
        <taxon>Bacteria</taxon>
        <taxon>Pseudomonadati</taxon>
        <taxon>Bacteroidota</taxon>
        <taxon>Sphingobacteriia</taxon>
        <taxon>Sphingobacteriales</taxon>
        <taxon>Sphingobacteriaceae</taxon>
        <taxon>Pedobacter</taxon>
    </lineage>
</organism>
<comment type="caution">
    <text evidence="1">The sequence shown here is derived from an EMBL/GenBank/DDBJ whole genome shotgun (WGS) entry which is preliminary data.</text>
</comment>
<keyword evidence="2" id="KW-1185">Reference proteome</keyword>
<name>A0A369PUA0_9SPHI</name>
<dbReference type="InterPro" id="IPR013783">
    <property type="entry name" value="Ig-like_fold"/>
</dbReference>
<accession>A0A369PUA0</accession>
<dbReference type="Proteomes" id="UP000253961">
    <property type="component" value="Unassembled WGS sequence"/>
</dbReference>
<proteinExistence type="predicted"/>
<dbReference type="Gene3D" id="2.60.40.10">
    <property type="entry name" value="Immunoglobulins"/>
    <property type="match status" value="1"/>
</dbReference>
<sequence>MLLLLTIGAKAQTSIQFIPEVYGTTINGLFRASIFNSGGAKNVRINITVSEAKAGKVLMISTGSFTLMSGNNVIPVGVAQSANVALSENATANFIRRNQYFPQGDYEYDFNIISASSSEEIIDQIFSHEVSPPAPLDLIEPYDQDEICENRPLLTWQPSVPHVMGLLYQVVLVEVKEKQNAVEALNYNLPVINQKGVMANLLLYPPNAKDLSKGKKYAWQVTAYKDQTVINRSDIWSFQVNCSDTLVNVVENDFGYRDIEDLVKGNFYVSDGFVRFALVNSYAEQKLQYEVLCVSHPEIKIKRLPSVKLKRGHNKINLDFSHNLSFKDGYSYVMKVNLPSGTTKSLRFIYKEKE</sequence>
<evidence type="ECO:0000313" key="1">
    <source>
        <dbReference type="EMBL" id="RDC55862.1"/>
    </source>
</evidence>
<gene>
    <name evidence="1" type="ORF">DU508_16515</name>
</gene>
<dbReference type="EMBL" id="QPKV01000006">
    <property type="protein sequence ID" value="RDC55862.1"/>
    <property type="molecule type" value="Genomic_DNA"/>
</dbReference>
<protein>
    <submittedName>
        <fullName evidence="1">DUF928 domain-containing protein</fullName>
    </submittedName>
</protein>